<dbReference type="PaxDb" id="880073-Calab_2612"/>
<keyword evidence="10" id="KW-0902">Two-component regulatory system</keyword>
<dbReference type="InterPro" id="IPR036641">
    <property type="entry name" value="HPT_dom_sf"/>
</dbReference>
<dbReference type="InterPro" id="IPR003594">
    <property type="entry name" value="HATPase_dom"/>
</dbReference>
<dbReference type="InterPro" id="IPR036061">
    <property type="entry name" value="CheW-like_dom_sf"/>
</dbReference>
<feature type="region of interest" description="Disordered" evidence="13">
    <location>
        <begin position="294"/>
        <end position="317"/>
    </location>
</feature>
<dbReference type="InterPro" id="IPR036890">
    <property type="entry name" value="HATPase_C_sf"/>
</dbReference>
<dbReference type="PROSITE" id="PS50109">
    <property type="entry name" value="HIS_KIN"/>
    <property type="match status" value="1"/>
</dbReference>
<evidence type="ECO:0000259" key="16">
    <source>
        <dbReference type="PROSITE" id="PS50894"/>
    </source>
</evidence>
<dbReference type="InterPro" id="IPR036097">
    <property type="entry name" value="HisK_dim/P_sf"/>
</dbReference>
<dbReference type="Gene3D" id="2.30.30.40">
    <property type="entry name" value="SH3 Domains"/>
    <property type="match status" value="1"/>
</dbReference>
<dbReference type="InterPro" id="IPR004105">
    <property type="entry name" value="CheA-like_dim"/>
</dbReference>
<dbReference type="EMBL" id="CP018099">
    <property type="protein sequence ID" value="APF18195.1"/>
    <property type="molecule type" value="Genomic_DNA"/>
</dbReference>
<dbReference type="InterPro" id="IPR005467">
    <property type="entry name" value="His_kinase_dom"/>
</dbReference>
<evidence type="ECO:0000259" key="15">
    <source>
        <dbReference type="PROSITE" id="PS50851"/>
    </source>
</evidence>
<keyword evidence="9" id="KW-0067">ATP-binding</keyword>
<dbReference type="SUPFAM" id="SSF47226">
    <property type="entry name" value="Histidine-containing phosphotransfer domain, HPT domain"/>
    <property type="match status" value="2"/>
</dbReference>
<dbReference type="SMART" id="SM00073">
    <property type="entry name" value="HPT"/>
    <property type="match status" value="2"/>
</dbReference>
<evidence type="ECO:0000256" key="2">
    <source>
        <dbReference type="ARBA" id="ARBA00012438"/>
    </source>
</evidence>
<comment type="function">
    <text evidence="11">Involved in the transmission of sensory signals from the chemoreceptors to the flagellar motors. CheA is autophosphorylated; it can transfer its phosphate group to either CheB or CheY.</text>
</comment>
<dbReference type="Gene3D" id="1.10.287.560">
    <property type="entry name" value="Histidine kinase CheA-like, homodimeric domain"/>
    <property type="match status" value="1"/>
</dbReference>
<keyword evidence="6" id="KW-0808">Transferase</keyword>
<protein>
    <recommendedName>
        <fullName evidence="3">Chemotaxis protein CheA</fullName>
        <ecNumber evidence="2">2.7.13.3</ecNumber>
    </recommendedName>
</protein>
<reference evidence="17 20" key="2">
    <citation type="submission" date="2016-11" db="EMBL/GenBank/DDBJ databases">
        <title>Genomic analysis of Caldithrix abyssi and proposal of a novel bacterial phylum Caldithrichaeota.</title>
        <authorList>
            <person name="Kublanov I."/>
            <person name="Sigalova O."/>
            <person name="Gavrilov S."/>
            <person name="Lebedinsky A."/>
            <person name="Ivanova N."/>
            <person name="Daum C."/>
            <person name="Reddy T."/>
            <person name="Klenk H.P."/>
            <person name="Goker M."/>
            <person name="Reva O."/>
            <person name="Miroshnichenko M."/>
            <person name="Kyprides N."/>
            <person name="Woyke T."/>
            <person name="Gelfand M."/>
        </authorList>
    </citation>
    <scope>NUCLEOTIDE SEQUENCE [LARGE SCALE GENOMIC DNA]</scope>
    <source>
        <strain evidence="17 20">LF13</strain>
    </source>
</reference>
<dbReference type="SMART" id="SM01231">
    <property type="entry name" value="H-kinase_dim"/>
    <property type="match status" value="1"/>
</dbReference>
<dbReference type="Gene3D" id="1.20.120.160">
    <property type="entry name" value="HPT domain"/>
    <property type="match status" value="2"/>
</dbReference>
<dbReference type="SUPFAM" id="SSF50341">
    <property type="entry name" value="CheW-like"/>
    <property type="match status" value="1"/>
</dbReference>
<dbReference type="InterPro" id="IPR004358">
    <property type="entry name" value="Sig_transdc_His_kin-like_C"/>
</dbReference>
<dbReference type="SMART" id="SM00260">
    <property type="entry name" value="CheW"/>
    <property type="match status" value="1"/>
</dbReference>
<keyword evidence="4" id="KW-0145">Chemotaxis</keyword>
<keyword evidence="5 12" id="KW-0597">Phosphoprotein</keyword>
<comment type="catalytic activity">
    <reaction evidence="1">
        <text>ATP + protein L-histidine = ADP + protein N-phospho-L-histidine.</text>
        <dbReference type="EC" id="2.7.13.3"/>
    </reaction>
</comment>
<dbReference type="GO" id="GO:0000155">
    <property type="term" value="F:phosphorelay sensor kinase activity"/>
    <property type="evidence" value="ECO:0007669"/>
    <property type="project" value="InterPro"/>
</dbReference>
<dbReference type="CDD" id="cd16916">
    <property type="entry name" value="HATPase_CheA-like"/>
    <property type="match status" value="1"/>
</dbReference>
<sequence length="727" mass="81318">MPLSPEDKEIIIDFVNEGQQGLERAEGNLLKIEEAVAGRGEIVGEFIDELFRVFHSIKGSAGFLKFSLITRLTHHAESLLDHIRKHHTLVNKQHTDILLEVCDELSRLFDYVKQHFSESGFSGNFENLIARLETLTSALKTSGDLTGTPREEHPAEAKRSSFNLKEFEITDDLIVQFVAESTELLDALEQDLLKLEKEPAKQEFLESAFRALHSLKGNAGYLNYHDIAEVTHQLETIFESARSHELHLQPKQVSLILKIVDFVRAAVLNLAEGQSPAIPGKLGLIDLMKEMIPQPQPAAQSEQNDTKRIAPDAQKKDEHKLNQALTQLEAPQTSAKANEMVRVDVQKLDRLMDLVGEIVIAESMITHHPALNLSESEELEQAVAYLQRNIRELQDIATSMRMIPLNGLFGKMRRLVRDISLKKEKKVELEIVGGHTEVDRSIIEHLSDPLVHILRNAIDHGIEPEAERVAQGKSAAGHLVLRADRVGGEVWIEVKDDGRGLDKEKILKQARKRGLVNENKQSLTEEEIYNLIFMPGFSTAEKITNISGRGVGMDVVKKNVEKIRGHISIASQSGRGTTIRLKIPLTTAIIDAMLLRVSDTIYAIPILDIRESLRVHKQQVMDLIDGQEIIKVRDEIIPVIRLEQLHNLQAGVRAIDEGIVVVTQTQQQTVGFWVEEIIGQQQVVIKPVPDYLGRLEGVSGCAILGDGNICFILDLAILIKLAETIKI</sequence>
<dbReference type="HOGENOM" id="CLU_000650_3_6_0"/>
<evidence type="ECO:0000256" key="13">
    <source>
        <dbReference type="SAM" id="MobiDB-lite"/>
    </source>
</evidence>
<dbReference type="SMART" id="SM00387">
    <property type="entry name" value="HATPase_c"/>
    <property type="match status" value="1"/>
</dbReference>
<proteinExistence type="predicted"/>
<dbReference type="InterPro" id="IPR002545">
    <property type="entry name" value="CheW-lke_dom"/>
</dbReference>
<gene>
    <name evidence="17" type="ORF">Cabys_1446</name>
    <name evidence="18" type="ORF">Calab_2612</name>
</gene>
<dbReference type="SUPFAM" id="SSF55874">
    <property type="entry name" value="ATPase domain of HSP90 chaperone/DNA topoisomerase II/histidine kinase"/>
    <property type="match status" value="1"/>
</dbReference>
<dbReference type="PANTHER" id="PTHR43395">
    <property type="entry name" value="SENSOR HISTIDINE KINASE CHEA"/>
    <property type="match status" value="1"/>
</dbReference>
<evidence type="ECO:0000256" key="3">
    <source>
        <dbReference type="ARBA" id="ARBA00021495"/>
    </source>
</evidence>
<evidence type="ECO:0000256" key="6">
    <source>
        <dbReference type="ARBA" id="ARBA00022679"/>
    </source>
</evidence>
<dbReference type="Gene3D" id="3.30.565.10">
    <property type="entry name" value="Histidine kinase-like ATPase, C-terminal domain"/>
    <property type="match status" value="1"/>
</dbReference>
<dbReference type="EMBL" id="CM001402">
    <property type="protein sequence ID" value="EHO42222.1"/>
    <property type="molecule type" value="Genomic_DNA"/>
</dbReference>
<evidence type="ECO:0000313" key="18">
    <source>
        <dbReference type="EMBL" id="EHO42222.1"/>
    </source>
</evidence>
<dbReference type="Pfam" id="PF01584">
    <property type="entry name" value="CheW"/>
    <property type="match status" value="1"/>
</dbReference>
<keyword evidence="19" id="KW-1185">Reference proteome</keyword>
<reference evidence="18 19" key="1">
    <citation type="submission" date="2011-09" db="EMBL/GenBank/DDBJ databases">
        <title>The permanent draft genome of Caldithrix abyssi DSM 13497.</title>
        <authorList>
            <consortium name="US DOE Joint Genome Institute (JGI-PGF)"/>
            <person name="Lucas S."/>
            <person name="Han J."/>
            <person name="Lapidus A."/>
            <person name="Bruce D."/>
            <person name="Goodwin L."/>
            <person name="Pitluck S."/>
            <person name="Peters L."/>
            <person name="Kyrpides N."/>
            <person name="Mavromatis K."/>
            <person name="Ivanova N."/>
            <person name="Mikhailova N."/>
            <person name="Chertkov O."/>
            <person name="Detter J.C."/>
            <person name="Tapia R."/>
            <person name="Han C."/>
            <person name="Land M."/>
            <person name="Hauser L."/>
            <person name="Markowitz V."/>
            <person name="Cheng J.-F."/>
            <person name="Hugenholtz P."/>
            <person name="Woyke T."/>
            <person name="Wu D."/>
            <person name="Spring S."/>
            <person name="Brambilla E."/>
            <person name="Klenk H.-P."/>
            <person name="Eisen J.A."/>
        </authorList>
    </citation>
    <scope>NUCLEOTIDE SEQUENCE [LARGE SCALE GENOMIC DNA]</scope>
    <source>
        <strain evidence="18 19">DSM 13497</strain>
    </source>
</reference>
<evidence type="ECO:0000256" key="4">
    <source>
        <dbReference type="ARBA" id="ARBA00022500"/>
    </source>
</evidence>
<dbReference type="InterPro" id="IPR008207">
    <property type="entry name" value="Sig_transdc_His_kin_Hpt_dom"/>
</dbReference>
<dbReference type="AlphaFoldDB" id="H1XPA7"/>
<organism evidence="18 19">
    <name type="scientific">Caldithrix abyssi DSM 13497</name>
    <dbReference type="NCBI Taxonomy" id="880073"/>
    <lineage>
        <taxon>Bacteria</taxon>
        <taxon>Pseudomonadati</taxon>
        <taxon>Calditrichota</taxon>
        <taxon>Calditrichia</taxon>
        <taxon>Calditrichales</taxon>
        <taxon>Calditrichaceae</taxon>
        <taxon>Caldithrix</taxon>
    </lineage>
</organism>
<dbReference type="FunCoup" id="H1XPA7">
    <property type="interactions" value="233"/>
</dbReference>
<feature type="modified residue" description="Phosphohistidine" evidence="12">
    <location>
        <position position="213"/>
    </location>
</feature>
<dbReference type="GO" id="GO:0006935">
    <property type="term" value="P:chemotaxis"/>
    <property type="evidence" value="ECO:0007669"/>
    <property type="project" value="InterPro"/>
</dbReference>
<evidence type="ECO:0000256" key="1">
    <source>
        <dbReference type="ARBA" id="ARBA00000085"/>
    </source>
</evidence>
<evidence type="ECO:0000256" key="7">
    <source>
        <dbReference type="ARBA" id="ARBA00022741"/>
    </source>
</evidence>
<evidence type="ECO:0000256" key="8">
    <source>
        <dbReference type="ARBA" id="ARBA00022777"/>
    </source>
</evidence>
<evidence type="ECO:0000313" key="19">
    <source>
        <dbReference type="Proteomes" id="UP000004671"/>
    </source>
</evidence>
<evidence type="ECO:0000256" key="11">
    <source>
        <dbReference type="ARBA" id="ARBA00035100"/>
    </source>
</evidence>
<dbReference type="GO" id="GO:0005737">
    <property type="term" value="C:cytoplasm"/>
    <property type="evidence" value="ECO:0007669"/>
    <property type="project" value="InterPro"/>
</dbReference>
<feature type="domain" description="HPt" evidence="16">
    <location>
        <begin position="3"/>
        <end position="115"/>
    </location>
</feature>
<feature type="compositionally biased region" description="Basic and acidic residues" evidence="13">
    <location>
        <begin position="304"/>
        <end position="317"/>
    </location>
</feature>
<dbReference type="KEGG" id="caby:Cabys_1446"/>
<evidence type="ECO:0000259" key="14">
    <source>
        <dbReference type="PROSITE" id="PS50109"/>
    </source>
</evidence>
<dbReference type="PROSITE" id="PS50894">
    <property type="entry name" value="HPT"/>
    <property type="match status" value="2"/>
</dbReference>
<keyword evidence="8 18" id="KW-0418">Kinase</keyword>
<dbReference type="Pfam" id="PF02518">
    <property type="entry name" value="HATPase_c"/>
    <property type="match status" value="1"/>
</dbReference>
<dbReference type="Proteomes" id="UP000183868">
    <property type="component" value="Chromosome"/>
</dbReference>
<dbReference type="PRINTS" id="PR00344">
    <property type="entry name" value="BCTRLSENSOR"/>
</dbReference>
<evidence type="ECO:0000256" key="5">
    <source>
        <dbReference type="ARBA" id="ARBA00022553"/>
    </source>
</evidence>
<dbReference type="FunFam" id="3.30.565.10:FF:000016">
    <property type="entry name" value="Chemotaxis protein CheA, putative"/>
    <property type="match status" value="1"/>
</dbReference>
<evidence type="ECO:0000256" key="12">
    <source>
        <dbReference type="PROSITE-ProRule" id="PRU00110"/>
    </source>
</evidence>
<evidence type="ECO:0000256" key="9">
    <source>
        <dbReference type="ARBA" id="ARBA00022840"/>
    </source>
</evidence>
<evidence type="ECO:0000313" key="17">
    <source>
        <dbReference type="EMBL" id="APF18195.1"/>
    </source>
</evidence>
<dbReference type="CDD" id="cd00088">
    <property type="entry name" value="HPT"/>
    <property type="match status" value="2"/>
</dbReference>
<keyword evidence="7" id="KW-0547">Nucleotide-binding</keyword>
<name>H1XPA7_CALAY</name>
<dbReference type="PANTHER" id="PTHR43395:SF10">
    <property type="entry name" value="CHEMOTAXIS PROTEIN CHEA"/>
    <property type="match status" value="1"/>
</dbReference>
<dbReference type="InterPro" id="IPR037006">
    <property type="entry name" value="CheA-like_homodim_sf"/>
</dbReference>
<dbReference type="InterPro" id="IPR051315">
    <property type="entry name" value="Bact_Chemotaxis_CheA"/>
</dbReference>
<dbReference type="eggNOG" id="COG0643">
    <property type="taxonomic scope" value="Bacteria"/>
</dbReference>
<dbReference type="Pfam" id="PF02895">
    <property type="entry name" value="H-kinase_dim"/>
    <property type="match status" value="1"/>
</dbReference>
<feature type="domain" description="Histidine kinase" evidence="14">
    <location>
        <begin position="316"/>
        <end position="587"/>
    </location>
</feature>
<dbReference type="InParanoid" id="H1XPA7"/>
<dbReference type="Pfam" id="PF01627">
    <property type="entry name" value="Hpt"/>
    <property type="match status" value="2"/>
</dbReference>
<dbReference type="Proteomes" id="UP000004671">
    <property type="component" value="Chromosome"/>
</dbReference>
<dbReference type="SUPFAM" id="SSF47384">
    <property type="entry name" value="Homodimeric domain of signal transducing histidine kinase"/>
    <property type="match status" value="1"/>
</dbReference>
<dbReference type="STRING" id="880073.Cabys_1446"/>
<evidence type="ECO:0000256" key="10">
    <source>
        <dbReference type="ARBA" id="ARBA00023012"/>
    </source>
</evidence>
<feature type="modified residue" description="Phosphohistidine" evidence="12">
    <location>
        <position position="55"/>
    </location>
</feature>
<dbReference type="RefSeq" id="WP_006929495.1">
    <property type="nucleotide sequence ID" value="NZ_CM001402.1"/>
</dbReference>
<dbReference type="PROSITE" id="PS50851">
    <property type="entry name" value="CHEW"/>
    <property type="match status" value="1"/>
</dbReference>
<accession>H1XPA7</accession>
<feature type="domain" description="HPt" evidence="16">
    <location>
        <begin position="166"/>
        <end position="274"/>
    </location>
</feature>
<feature type="domain" description="CheW-like" evidence="15">
    <location>
        <begin position="589"/>
        <end position="724"/>
    </location>
</feature>
<evidence type="ECO:0000313" key="20">
    <source>
        <dbReference type="Proteomes" id="UP000183868"/>
    </source>
</evidence>
<dbReference type="EC" id="2.7.13.3" evidence="2"/>